<dbReference type="GO" id="GO:0000160">
    <property type="term" value="P:phosphorelay signal transduction system"/>
    <property type="evidence" value="ECO:0007669"/>
    <property type="project" value="InterPro"/>
</dbReference>
<protein>
    <submittedName>
        <fullName evidence="4">Response regulator</fullName>
    </submittedName>
</protein>
<dbReference type="SUPFAM" id="SSF52172">
    <property type="entry name" value="CheY-like"/>
    <property type="match status" value="1"/>
</dbReference>
<dbReference type="KEGG" id="avn:Avin_25160"/>
<reference evidence="4 5" key="1">
    <citation type="journal article" date="2009" name="J. Bacteriol.">
        <title>Genome sequence of Azotobacter vinelandii, an obligate aerobe specialized to support diverse anaerobic metabolic processes.</title>
        <authorList>
            <person name="Setubal J.C."/>
            <person name="dos Santos P."/>
            <person name="Goldman B.S."/>
            <person name="Ertesvag H."/>
            <person name="Espin G."/>
            <person name="Rubio L.M."/>
            <person name="Valla S."/>
            <person name="Almeida N.F."/>
            <person name="Balasubramanian D."/>
            <person name="Cromes L."/>
            <person name="Curatti L."/>
            <person name="Du Z."/>
            <person name="Godsy E."/>
            <person name="Goodner B."/>
            <person name="Hellner-Burris K."/>
            <person name="Hernandez J.A."/>
            <person name="Houmiel K."/>
            <person name="Imperial J."/>
            <person name="Kennedy C."/>
            <person name="Larson T.J."/>
            <person name="Latreille P."/>
            <person name="Ligon L.S."/>
            <person name="Lu J."/>
            <person name="Maerk M."/>
            <person name="Miller N.M."/>
            <person name="Norton S."/>
            <person name="O'Carroll I.P."/>
            <person name="Paulsen I."/>
            <person name="Raulfs E.C."/>
            <person name="Roemer R."/>
            <person name="Rosser J."/>
            <person name="Segura D."/>
            <person name="Slater S."/>
            <person name="Stricklin S.L."/>
            <person name="Studholme D.J."/>
            <person name="Sun J."/>
            <person name="Viana C.J."/>
            <person name="Wallin E."/>
            <person name="Wang B."/>
            <person name="Wheeler C."/>
            <person name="Zhu H."/>
            <person name="Dean D.R."/>
            <person name="Dixon R."/>
            <person name="Wood D."/>
        </authorList>
    </citation>
    <scope>NUCLEOTIDE SEQUENCE [LARGE SCALE GENOMIC DNA]</scope>
    <source>
        <strain evidence="5">DJ / ATCC BAA-1303</strain>
    </source>
</reference>
<organism evidence="4 5">
    <name type="scientific">Azotobacter vinelandii (strain DJ / ATCC BAA-1303)</name>
    <dbReference type="NCBI Taxonomy" id="322710"/>
    <lineage>
        <taxon>Bacteria</taxon>
        <taxon>Pseudomonadati</taxon>
        <taxon>Pseudomonadota</taxon>
        <taxon>Gammaproteobacteria</taxon>
        <taxon>Pseudomonadales</taxon>
        <taxon>Pseudomonadaceae</taxon>
        <taxon>Azotobacter</taxon>
    </lineage>
</organism>
<dbReference type="InterPro" id="IPR037522">
    <property type="entry name" value="HD_GYP_dom"/>
</dbReference>
<name>C1DIL9_AZOVD</name>
<dbReference type="PROSITE" id="PS51832">
    <property type="entry name" value="HD_GYP"/>
    <property type="match status" value="1"/>
</dbReference>
<dbReference type="OrthoDB" id="9802066at2"/>
<dbReference type="SUPFAM" id="SSF109604">
    <property type="entry name" value="HD-domain/PDEase-like"/>
    <property type="match status" value="1"/>
</dbReference>
<dbReference type="SMART" id="SM00448">
    <property type="entry name" value="REC"/>
    <property type="match status" value="1"/>
</dbReference>
<sequence length="356" mass="39317">MGEGHGMKRMKDPRHTLLLVDDETTNLQVLRHTLQSDYRLLFAKDGQTALDLVRSDRPDLILLDIMMPGLSGYEVCKALKQDPCTTAIPVIFVTALSEAANERQGLDLGAVDYISKPFNPHIVQARVRTHLSLVQAREVRETRLQIVQCLSTAAEFKDNETGLHVIRMSHYARILALAVGYSERAADDLLHAAPMHDVGKIGIPDAILRKPGRLTEEEWMIMRQHTVIGARIIGNHPSGLLRMAATIALNHHEKWDGSGYPNALAGEAIPHMARIVALVDVFDALTSGRPYKPAWSVEEAQALIRCESGKHFDPELATAFMDHIPDILRIREHWADAGENADAPARGNSHSSDAGA</sequence>
<feature type="domain" description="HD-GYP" evidence="3">
    <location>
        <begin position="139"/>
        <end position="336"/>
    </location>
</feature>
<feature type="modified residue" description="4-aspartylphosphate" evidence="1">
    <location>
        <position position="64"/>
    </location>
</feature>
<feature type="domain" description="Response regulatory" evidence="2">
    <location>
        <begin position="16"/>
        <end position="131"/>
    </location>
</feature>
<dbReference type="PANTHER" id="PTHR45228:SF5">
    <property type="entry name" value="CYCLIC DI-GMP PHOSPHODIESTERASE VC_1348-RELATED"/>
    <property type="match status" value="1"/>
</dbReference>
<dbReference type="InterPro" id="IPR011006">
    <property type="entry name" value="CheY-like_superfamily"/>
</dbReference>
<keyword evidence="1" id="KW-0597">Phosphoprotein</keyword>
<evidence type="ECO:0000256" key="1">
    <source>
        <dbReference type="PROSITE-ProRule" id="PRU00169"/>
    </source>
</evidence>
<dbReference type="HOGENOM" id="CLU_000445_92_10_6"/>
<dbReference type="Pfam" id="PF13487">
    <property type="entry name" value="HD_5"/>
    <property type="match status" value="1"/>
</dbReference>
<dbReference type="eggNOG" id="COG3437">
    <property type="taxonomic scope" value="Bacteria"/>
</dbReference>
<dbReference type="InterPro" id="IPR001789">
    <property type="entry name" value="Sig_transdc_resp-reg_receiver"/>
</dbReference>
<dbReference type="InterPro" id="IPR052020">
    <property type="entry name" value="Cyclic_di-GMP/3'3'-cGAMP_PDE"/>
</dbReference>
<dbReference type="EnsemblBacteria" id="ACO78700">
    <property type="protein sequence ID" value="ACO78700"/>
    <property type="gene ID" value="Avin_25160"/>
</dbReference>
<dbReference type="EMBL" id="CP001157">
    <property type="protein sequence ID" value="ACO78700.1"/>
    <property type="molecule type" value="Genomic_DNA"/>
</dbReference>
<gene>
    <name evidence="4" type="ordered locus">Avin_25160</name>
</gene>
<evidence type="ECO:0000313" key="4">
    <source>
        <dbReference type="EMBL" id="ACO78700.1"/>
    </source>
</evidence>
<dbReference type="Gene3D" id="1.10.3210.10">
    <property type="entry name" value="Hypothetical protein af1432"/>
    <property type="match status" value="1"/>
</dbReference>
<dbReference type="GeneID" id="88185681"/>
<dbReference type="STRING" id="322710.Avin_25160"/>
<dbReference type="SMART" id="SM00471">
    <property type="entry name" value="HDc"/>
    <property type="match status" value="1"/>
</dbReference>
<dbReference type="Pfam" id="PF00072">
    <property type="entry name" value="Response_reg"/>
    <property type="match status" value="1"/>
</dbReference>
<evidence type="ECO:0000313" key="5">
    <source>
        <dbReference type="Proteomes" id="UP000002424"/>
    </source>
</evidence>
<dbReference type="RefSeq" id="WP_012701092.1">
    <property type="nucleotide sequence ID" value="NC_012560.1"/>
</dbReference>
<keyword evidence="5" id="KW-1185">Reference proteome</keyword>
<dbReference type="InterPro" id="IPR003607">
    <property type="entry name" value="HD/PDEase_dom"/>
</dbReference>
<evidence type="ECO:0000259" key="3">
    <source>
        <dbReference type="PROSITE" id="PS51832"/>
    </source>
</evidence>
<dbReference type="AlphaFoldDB" id="C1DIL9"/>
<dbReference type="PANTHER" id="PTHR45228">
    <property type="entry name" value="CYCLIC DI-GMP PHOSPHODIESTERASE TM_0186-RELATED"/>
    <property type="match status" value="1"/>
</dbReference>
<proteinExistence type="predicted"/>
<dbReference type="GO" id="GO:0008081">
    <property type="term" value="F:phosphoric diester hydrolase activity"/>
    <property type="evidence" value="ECO:0007669"/>
    <property type="project" value="UniProtKB-ARBA"/>
</dbReference>
<dbReference type="Gene3D" id="3.40.50.2300">
    <property type="match status" value="1"/>
</dbReference>
<dbReference type="Proteomes" id="UP000002424">
    <property type="component" value="Chromosome"/>
</dbReference>
<dbReference type="PROSITE" id="PS50110">
    <property type="entry name" value="RESPONSE_REGULATORY"/>
    <property type="match status" value="1"/>
</dbReference>
<accession>C1DIL9</accession>
<dbReference type="CDD" id="cd00077">
    <property type="entry name" value="HDc"/>
    <property type="match status" value="1"/>
</dbReference>
<evidence type="ECO:0000259" key="2">
    <source>
        <dbReference type="PROSITE" id="PS50110"/>
    </source>
</evidence>